<dbReference type="EMBL" id="CACSIO010000017">
    <property type="protein sequence ID" value="CAA0113464.1"/>
    <property type="molecule type" value="Genomic_DNA"/>
</dbReference>
<gene>
    <name evidence="1" type="ORF">OPDIPICF_04730</name>
</gene>
<reference evidence="1 2" key="1">
    <citation type="submission" date="2019-11" db="EMBL/GenBank/DDBJ databases">
        <authorList>
            <person name="Holert J."/>
        </authorList>
    </citation>
    <scope>NUCLEOTIDE SEQUENCE [LARGE SCALE GENOMIC DNA]</scope>
    <source>
        <strain evidence="1">SB11_3</strain>
    </source>
</reference>
<protein>
    <submittedName>
        <fullName evidence="1">Uncharacterized protein</fullName>
    </submittedName>
</protein>
<dbReference type="Proteomes" id="UP000441399">
    <property type="component" value="Unassembled WGS sequence"/>
</dbReference>
<proteinExistence type="predicted"/>
<name>A0A5S9Q6X4_9GAMM</name>
<sequence>MPRYARHADYRGVMQGETHLRYFMHKLDGLNTLEEVLLGRVLSSIGPFIPKYSDGDAFLNVTMPGKKQRITWPRIDKSIIGAQFHFYTSKLSESNGAFSCMFIFDLKNGKAIDTNTGEILEVCEVVELLRSSICSQQFCNLLEKEYGVHLDIDAVESPFENHSTFAVVADGPSNLLL</sequence>
<dbReference type="AlphaFoldDB" id="A0A5S9Q6X4"/>
<evidence type="ECO:0000313" key="1">
    <source>
        <dbReference type="EMBL" id="CAA0113464.1"/>
    </source>
</evidence>
<evidence type="ECO:0000313" key="2">
    <source>
        <dbReference type="Proteomes" id="UP000441399"/>
    </source>
</evidence>
<keyword evidence="2" id="KW-1185">Reference proteome</keyword>
<accession>A0A5S9Q6X4</accession>
<organism evidence="1 2">
    <name type="scientific">BD1-7 clade bacterium</name>
    <dbReference type="NCBI Taxonomy" id="2029982"/>
    <lineage>
        <taxon>Bacteria</taxon>
        <taxon>Pseudomonadati</taxon>
        <taxon>Pseudomonadota</taxon>
        <taxon>Gammaproteobacteria</taxon>
        <taxon>Cellvibrionales</taxon>
        <taxon>Spongiibacteraceae</taxon>
        <taxon>BD1-7 clade</taxon>
    </lineage>
</organism>